<feature type="region of interest" description="Disordered" evidence="1">
    <location>
        <begin position="183"/>
        <end position="207"/>
    </location>
</feature>
<feature type="region of interest" description="Disordered" evidence="1">
    <location>
        <begin position="1"/>
        <end position="36"/>
    </location>
</feature>
<comment type="caution">
    <text evidence="2">The sequence shown here is derived from an EMBL/GenBank/DDBJ whole genome shotgun (WGS) entry which is preliminary data.</text>
</comment>
<name>A0AAN6WNK3_9PEZI</name>
<gene>
    <name evidence="2" type="ORF">QBC35DRAFT_476333</name>
</gene>
<sequence length="207" mass="22310">MASPNSQPQGVSNPPGTETLPVERTTAPSSSSLPTSDSPVWDYKCMYKYQPPLGPGLLSVRMYALGVSPKALEEILEKYCPPHLRAQARADPANRHCLPRAYFGSIETPRVPQVTRGPSFFSLGDFRLDLNRLLLMFGPDDITITARQMGTGLATLHWERKSDALGVAFALGLYPIRIPKTSASSSAAVATTAHTSTTSPSPSSSKH</sequence>
<proteinExistence type="predicted"/>
<evidence type="ECO:0000313" key="2">
    <source>
        <dbReference type="EMBL" id="KAK4185448.1"/>
    </source>
</evidence>
<feature type="compositionally biased region" description="Low complexity" evidence="1">
    <location>
        <begin position="25"/>
        <end position="36"/>
    </location>
</feature>
<dbReference type="Proteomes" id="UP001302126">
    <property type="component" value="Unassembled WGS sequence"/>
</dbReference>
<evidence type="ECO:0000313" key="3">
    <source>
        <dbReference type="Proteomes" id="UP001302126"/>
    </source>
</evidence>
<reference evidence="2" key="1">
    <citation type="journal article" date="2023" name="Mol. Phylogenet. Evol.">
        <title>Genome-scale phylogeny and comparative genomics of the fungal order Sordariales.</title>
        <authorList>
            <person name="Hensen N."/>
            <person name="Bonometti L."/>
            <person name="Westerberg I."/>
            <person name="Brannstrom I.O."/>
            <person name="Guillou S."/>
            <person name="Cros-Aarteil S."/>
            <person name="Calhoun S."/>
            <person name="Haridas S."/>
            <person name="Kuo A."/>
            <person name="Mondo S."/>
            <person name="Pangilinan J."/>
            <person name="Riley R."/>
            <person name="LaButti K."/>
            <person name="Andreopoulos B."/>
            <person name="Lipzen A."/>
            <person name="Chen C."/>
            <person name="Yan M."/>
            <person name="Daum C."/>
            <person name="Ng V."/>
            <person name="Clum A."/>
            <person name="Steindorff A."/>
            <person name="Ohm R.A."/>
            <person name="Martin F."/>
            <person name="Silar P."/>
            <person name="Natvig D.O."/>
            <person name="Lalanne C."/>
            <person name="Gautier V."/>
            <person name="Ament-Velasquez S.L."/>
            <person name="Kruys A."/>
            <person name="Hutchinson M.I."/>
            <person name="Powell A.J."/>
            <person name="Barry K."/>
            <person name="Miller A.N."/>
            <person name="Grigoriev I.V."/>
            <person name="Debuchy R."/>
            <person name="Gladieux P."/>
            <person name="Hiltunen Thoren M."/>
            <person name="Johannesson H."/>
        </authorList>
    </citation>
    <scope>NUCLEOTIDE SEQUENCE</scope>
    <source>
        <strain evidence="2">PSN309</strain>
    </source>
</reference>
<feature type="compositionally biased region" description="Polar residues" evidence="1">
    <location>
        <begin position="1"/>
        <end position="16"/>
    </location>
</feature>
<organism evidence="2 3">
    <name type="scientific">Podospora australis</name>
    <dbReference type="NCBI Taxonomy" id="1536484"/>
    <lineage>
        <taxon>Eukaryota</taxon>
        <taxon>Fungi</taxon>
        <taxon>Dikarya</taxon>
        <taxon>Ascomycota</taxon>
        <taxon>Pezizomycotina</taxon>
        <taxon>Sordariomycetes</taxon>
        <taxon>Sordariomycetidae</taxon>
        <taxon>Sordariales</taxon>
        <taxon>Podosporaceae</taxon>
        <taxon>Podospora</taxon>
    </lineage>
</organism>
<accession>A0AAN6WNK3</accession>
<dbReference type="AlphaFoldDB" id="A0AAN6WNK3"/>
<evidence type="ECO:0000256" key="1">
    <source>
        <dbReference type="SAM" id="MobiDB-lite"/>
    </source>
</evidence>
<protein>
    <submittedName>
        <fullName evidence="2">Uncharacterized protein</fullName>
    </submittedName>
</protein>
<reference evidence="2" key="2">
    <citation type="submission" date="2023-05" db="EMBL/GenBank/DDBJ databases">
        <authorList>
            <consortium name="Lawrence Berkeley National Laboratory"/>
            <person name="Steindorff A."/>
            <person name="Hensen N."/>
            <person name="Bonometti L."/>
            <person name="Westerberg I."/>
            <person name="Brannstrom I.O."/>
            <person name="Guillou S."/>
            <person name="Cros-Aarteil S."/>
            <person name="Calhoun S."/>
            <person name="Haridas S."/>
            <person name="Kuo A."/>
            <person name="Mondo S."/>
            <person name="Pangilinan J."/>
            <person name="Riley R."/>
            <person name="Labutti K."/>
            <person name="Andreopoulos B."/>
            <person name="Lipzen A."/>
            <person name="Chen C."/>
            <person name="Yanf M."/>
            <person name="Daum C."/>
            <person name="Ng V."/>
            <person name="Clum A."/>
            <person name="Ohm R."/>
            <person name="Martin F."/>
            <person name="Silar P."/>
            <person name="Natvig D."/>
            <person name="Lalanne C."/>
            <person name="Gautier V."/>
            <person name="Ament-Velasquez S.L."/>
            <person name="Kruys A."/>
            <person name="Hutchinson M.I."/>
            <person name="Powell A.J."/>
            <person name="Barry K."/>
            <person name="Miller A.N."/>
            <person name="Grigoriev I.V."/>
            <person name="Debuchy R."/>
            <person name="Gladieux P."/>
            <person name="Thoren M.H."/>
            <person name="Johannesson H."/>
        </authorList>
    </citation>
    <scope>NUCLEOTIDE SEQUENCE</scope>
    <source>
        <strain evidence="2">PSN309</strain>
    </source>
</reference>
<dbReference type="EMBL" id="MU864449">
    <property type="protein sequence ID" value="KAK4185448.1"/>
    <property type="molecule type" value="Genomic_DNA"/>
</dbReference>
<keyword evidence="3" id="KW-1185">Reference proteome</keyword>